<dbReference type="Proteomes" id="UP001164746">
    <property type="component" value="Chromosome 1"/>
</dbReference>
<keyword evidence="2" id="KW-1185">Reference proteome</keyword>
<name>A0ABY7DBB9_MYAAR</name>
<organism evidence="1 2">
    <name type="scientific">Mya arenaria</name>
    <name type="common">Soft-shell clam</name>
    <dbReference type="NCBI Taxonomy" id="6604"/>
    <lineage>
        <taxon>Eukaryota</taxon>
        <taxon>Metazoa</taxon>
        <taxon>Spiralia</taxon>
        <taxon>Lophotrochozoa</taxon>
        <taxon>Mollusca</taxon>
        <taxon>Bivalvia</taxon>
        <taxon>Autobranchia</taxon>
        <taxon>Heteroconchia</taxon>
        <taxon>Euheterodonta</taxon>
        <taxon>Imparidentia</taxon>
        <taxon>Neoheterodontei</taxon>
        <taxon>Myida</taxon>
        <taxon>Myoidea</taxon>
        <taxon>Myidae</taxon>
        <taxon>Mya</taxon>
    </lineage>
</organism>
<protein>
    <submittedName>
        <fullName evidence="1">Uncharacterized protein</fullName>
    </submittedName>
</protein>
<reference evidence="1" key="1">
    <citation type="submission" date="2022-11" db="EMBL/GenBank/DDBJ databases">
        <title>Centuries of genome instability and evolution in soft-shell clam transmissible cancer (bioRxiv).</title>
        <authorList>
            <person name="Hart S.F.M."/>
            <person name="Yonemitsu M.A."/>
            <person name="Giersch R.M."/>
            <person name="Beal B.F."/>
            <person name="Arriagada G."/>
            <person name="Davis B.W."/>
            <person name="Ostrander E.A."/>
            <person name="Goff S.P."/>
            <person name="Metzger M.J."/>
        </authorList>
    </citation>
    <scope>NUCLEOTIDE SEQUENCE</scope>
    <source>
        <strain evidence="1">MELC-2E11</strain>
        <tissue evidence="1">Siphon/mantle</tissue>
    </source>
</reference>
<sequence>MFCLENQMITVKCMRVNVQTNLMS</sequence>
<evidence type="ECO:0000313" key="2">
    <source>
        <dbReference type="Proteomes" id="UP001164746"/>
    </source>
</evidence>
<proteinExistence type="predicted"/>
<accession>A0ABY7DBB9</accession>
<evidence type="ECO:0000313" key="1">
    <source>
        <dbReference type="EMBL" id="WAQ94947.1"/>
    </source>
</evidence>
<dbReference type="EMBL" id="CP111012">
    <property type="protein sequence ID" value="WAQ94947.1"/>
    <property type="molecule type" value="Genomic_DNA"/>
</dbReference>
<gene>
    <name evidence="1" type="ORF">MAR_007418</name>
</gene>